<feature type="transmembrane region" description="Helical" evidence="2">
    <location>
        <begin position="124"/>
        <end position="145"/>
    </location>
</feature>
<accession>A0A7D6CM94</accession>
<keyword evidence="2" id="KW-0472">Membrane</keyword>
<keyword evidence="5" id="KW-1185">Reference proteome</keyword>
<feature type="region of interest" description="Disordered" evidence="1">
    <location>
        <begin position="1"/>
        <end position="44"/>
    </location>
</feature>
<protein>
    <recommendedName>
        <fullName evidence="3">DUF7978 domain-containing protein</fullName>
    </recommendedName>
</protein>
<feature type="transmembrane region" description="Helical" evidence="2">
    <location>
        <begin position="61"/>
        <end position="82"/>
    </location>
</feature>
<keyword evidence="2" id="KW-1133">Transmembrane helix</keyword>
<dbReference type="InterPro" id="IPR058284">
    <property type="entry name" value="DUF7978"/>
</dbReference>
<feature type="transmembrane region" description="Helical" evidence="2">
    <location>
        <begin position="201"/>
        <end position="224"/>
    </location>
</feature>
<dbReference type="Proteomes" id="UP000510869">
    <property type="component" value="Chromosome"/>
</dbReference>
<dbReference type="AlphaFoldDB" id="A0A7D6CM94"/>
<feature type="compositionally biased region" description="Acidic residues" evidence="1">
    <location>
        <begin position="16"/>
        <end position="34"/>
    </location>
</feature>
<evidence type="ECO:0000256" key="1">
    <source>
        <dbReference type="SAM" id="MobiDB-lite"/>
    </source>
</evidence>
<keyword evidence="2" id="KW-0812">Transmembrane</keyword>
<evidence type="ECO:0000313" key="5">
    <source>
        <dbReference type="Proteomes" id="UP000510869"/>
    </source>
</evidence>
<evidence type="ECO:0000259" key="3">
    <source>
        <dbReference type="Pfam" id="PF25933"/>
    </source>
</evidence>
<reference evidence="4 5" key="1">
    <citation type="submission" date="2020-07" db="EMBL/GenBank/DDBJ databases">
        <title>Natrinema (YPL30) sp. nov. and Haloterrigena xxxxxx (YPL8) sp. nov., isolated from a salt mine.</title>
        <authorList>
            <person name="Cui H."/>
        </authorList>
    </citation>
    <scope>NUCLEOTIDE SEQUENCE [LARGE SCALE GENOMIC DNA]</scope>
    <source>
        <strain evidence="4 5">YPL13</strain>
    </source>
</reference>
<feature type="domain" description="DUF7978" evidence="3">
    <location>
        <begin position="42"/>
        <end position="224"/>
    </location>
</feature>
<dbReference type="RefSeq" id="WP_180839575.1">
    <property type="nucleotide sequence ID" value="NZ_CP059154.1"/>
</dbReference>
<gene>
    <name evidence="4" type="ORF">HYG81_10180</name>
</gene>
<sequence>MSSERRFEYDKGPDLEEKEEEPAAENDSDGDGSDPVDALPRGRTQLSVPPWKAGAVSGASAFAVVFAVTYQLVGAMFAGGLFGGAEDQPSRWVATGLLTLGSHGATIEHGEETIRGAFGFIRGLTSHVSALVPIVVLMVAGYLLVRYVRLETRQDAGLALGSLIACYIVPTAALAALARWTPETGSNSAQEAETIAIATDLSLIVAIGGTTITFVAIGAAIAAVPRLLAAE</sequence>
<name>A0A7D6CM94_9EURY</name>
<organism evidence="4 5">
    <name type="scientific">Natrinema zhouii</name>
    <dbReference type="NCBI Taxonomy" id="1710539"/>
    <lineage>
        <taxon>Archaea</taxon>
        <taxon>Methanobacteriati</taxon>
        <taxon>Methanobacteriota</taxon>
        <taxon>Stenosarchaea group</taxon>
        <taxon>Halobacteria</taxon>
        <taxon>Halobacteriales</taxon>
        <taxon>Natrialbaceae</taxon>
        <taxon>Natrinema</taxon>
    </lineage>
</organism>
<feature type="transmembrane region" description="Helical" evidence="2">
    <location>
        <begin position="157"/>
        <end position="181"/>
    </location>
</feature>
<dbReference type="EMBL" id="CP059154">
    <property type="protein sequence ID" value="QLK24492.1"/>
    <property type="molecule type" value="Genomic_DNA"/>
</dbReference>
<proteinExistence type="predicted"/>
<feature type="compositionally biased region" description="Basic and acidic residues" evidence="1">
    <location>
        <begin position="1"/>
        <end position="15"/>
    </location>
</feature>
<dbReference type="OrthoDB" id="177917at2157"/>
<dbReference type="Pfam" id="PF25933">
    <property type="entry name" value="DUF7978"/>
    <property type="match status" value="1"/>
</dbReference>
<dbReference type="GeneID" id="56143575"/>
<evidence type="ECO:0000313" key="4">
    <source>
        <dbReference type="EMBL" id="QLK24492.1"/>
    </source>
</evidence>
<dbReference type="KEGG" id="nay:HYG81_10180"/>
<evidence type="ECO:0000256" key="2">
    <source>
        <dbReference type="SAM" id="Phobius"/>
    </source>
</evidence>